<dbReference type="SMART" id="SM00631">
    <property type="entry name" value="Zn_pept"/>
    <property type="match status" value="1"/>
</dbReference>
<evidence type="ECO:0000313" key="13">
    <source>
        <dbReference type="Proteomes" id="UP001500736"/>
    </source>
</evidence>
<reference evidence="13" key="1">
    <citation type="journal article" date="2019" name="Int. J. Syst. Evol. Microbiol.">
        <title>The Global Catalogue of Microorganisms (GCM) 10K type strain sequencing project: providing services to taxonomists for standard genome sequencing and annotation.</title>
        <authorList>
            <consortium name="The Broad Institute Genomics Platform"/>
            <consortium name="The Broad Institute Genome Sequencing Center for Infectious Disease"/>
            <person name="Wu L."/>
            <person name="Ma J."/>
        </authorList>
    </citation>
    <scope>NUCLEOTIDE SEQUENCE [LARGE SCALE GENOMIC DNA]</scope>
    <source>
        <strain evidence="13">JCM 15976</strain>
    </source>
</reference>
<feature type="domain" description="Peptidase M14" evidence="11">
    <location>
        <begin position="124"/>
        <end position="420"/>
    </location>
</feature>
<dbReference type="NCBIfam" id="TIGR04183">
    <property type="entry name" value="Por_Secre_tail"/>
    <property type="match status" value="1"/>
</dbReference>
<dbReference type="InterPro" id="IPR003961">
    <property type="entry name" value="FN3_dom"/>
</dbReference>
<keyword evidence="13" id="KW-1185">Reference proteome</keyword>
<evidence type="ECO:0000256" key="4">
    <source>
        <dbReference type="ARBA" id="ARBA00022729"/>
    </source>
</evidence>
<dbReference type="InterPro" id="IPR050753">
    <property type="entry name" value="Peptidase_M14_domain"/>
</dbReference>
<dbReference type="InterPro" id="IPR000834">
    <property type="entry name" value="Peptidase_M14"/>
</dbReference>
<dbReference type="InterPro" id="IPR036116">
    <property type="entry name" value="FN3_sf"/>
</dbReference>
<dbReference type="InterPro" id="IPR045474">
    <property type="entry name" value="GEVED"/>
</dbReference>
<organism evidence="12 13">
    <name type="scientific">Gaetbulibacter jejuensis</name>
    <dbReference type="NCBI Taxonomy" id="584607"/>
    <lineage>
        <taxon>Bacteria</taxon>
        <taxon>Pseudomonadati</taxon>
        <taxon>Bacteroidota</taxon>
        <taxon>Flavobacteriia</taxon>
        <taxon>Flavobacteriales</taxon>
        <taxon>Flavobacteriaceae</taxon>
        <taxon>Gaetbulibacter</taxon>
    </lineage>
</organism>
<evidence type="ECO:0008006" key="14">
    <source>
        <dbReference type="Google" id="ProtNLM"/>
    </source>
</evidence>
<dbReference type="CDD" id="cd18173">
    <property type="entry name" value="M14_CP_bacteria"/>
    <property type="match status" value="1"/>
</dbReference>
<feature type="signal peptide" evidence="9">
    <location>
        <begin position="1"/>
        <end position="21"/>
    </location>
</feature>
<comment type="similarity">
    <text evidence="2 8">Belongs to the peptidase M14 family.</text>
</comment>
<evidence type="ECO:0000259" key="11">
    <source>
        <dbReference type="PROSITE" id="PS52035"/>
    </source>
</evidence>
<dbReference type="SUPFAM" id="SSF49464">
    <property type="entry name" value="Carboxypeptidase regulatory domain-like"/>
    <property type="match status" value="1"/>
</dbReference>
<evidence type="ECO:0000256" key="3">
    <source>
        <dbReference type="ARBA" id="ARBA00022723"/>
    </source>
</evidence>
<dbReference type="PROSITE" id="PS00133">
    <property type="entry name" value="CARBOXYPEPT_ZN_2"/>
    <property type="match status" value="1"/>
</dbReference>
<feature type="chain" id="PRO_5047360625" description="Secreted protein (Por secretion system target)" evidence="9">
    <location>
        <begin position="22"/>
        <end position="840"/>
    </location>
</feature>
<keyword evidence="3" id="KW-0479">Metal-binding</keyword>
<evidence type="ECO:0000256" key="7">
    <source>
        <dbReference type="ARBA" id="ARBA00023180"/>
    </source>
</evidence>
<dbReference type="RefSeq" id="WP_343799137.1">
    <property type="nucleotide sequence ID" value="NZ_BAAAGF010000004.1"/>
</dbReference>
<dbReference type="PANTHER" id="PTHR11532">
    <property type="entry name" value="PROTEASE M14 CARBOXYPEPTIDASE"/>
    <property type="match status" value="1"/>
</dbReference>
<keyword evidence="6" id="KW-0862">Zinc</keyword>
<dbReference type="PROSITE" id="PS50853">
    <property type="entry name" value="FN3"/>
    <property type="match status" value="1"/>
</dbReference>
<dbReference type="CDD" id="cd00063">
    <property type="entry name" value="FN3"/>
    <property type="match status" value="1"/>
</dbReference>
<dbReference type="PROSITE" id="PS52035">
    <property type="entry name" value="PEPTIDASE_M14"/>
    <property type="match status" value="1"/>
</dbReference>
<feature type="active site" description="Proton donor/acceptor" evidence="8">
    <location>
        <position position="390"/>
    </location>
</feature>
<keyword evidence="7" id="KW-0325">Glycoprotein</keyword>
<dbReference type="PANTHER" id="PTHR11532:SF57">
    <property type="entry name" value="CARBOXYPEPTIDASE D, B"/>
    <property type="match status" value="1"/>
</dbReference>
<evidence type="ECO:0000256" key="8">
    <source>
        <dbReference type="PROSITE-ProRule" id="PRU01379"/>
    </source>
</evidence>
<evidence type="ECO:0000256" key="1">
    <source>
        <dbReference type="ARBA" id="ARBA00001947"/>
    </source>
</evidence>
<dbReference type="Pfam" id="PF18962">
    <property type="entry name" value="Por_Secre_tail"/>
    <property type="match status" value="1"/>
</dbReference>
<dbReference type="Gene3D" id="2.60.40.10">
    <property type="entry name" value="Immunoglobulins"/>
    <property type="match status" value="1"/>
</dbReference>
<gene>
    <name evidence="12" type="ORF">GCM10009431_27310</name>
</gene>
<evidence type="ECO:0000256" key="9">
    <source>
        <dbReference type="SAM" id="SignalP"/>
    </source>
</evidence>
<dbReference type="SUPFAM" id="SSF49265">
    <property type="entry name" value="Fibronectin type III"/>
    <property type="match status" value="1"/>
</dbReference>
<evidence type="ECO:0000256" key="2">
    <source>
        <dbReference type="ARBA" id="ARBA00005988"/>
    </source>
</evidence>
<dbReference type="InterPro" id="IPR013783">
    <property type="entry name" value="Ig-like_fold"/>
</dbReference>
<dbReference type="Gene3D" id="2.60.40.1120">
    <property type="entry name" value="Carboxypeptidase-like, regulatory domain"/>
    <property type="match status" value="1"/>
</dbReference>
<feature type="domain" description="Fibronectin type-III" evidence="10">
    <location>
        <begin position="510"/>
        <end position="595"/>
    </location>
</feature>
<comment type="caution">
    <text evidence="12">The sequence shown here is derived from an EMBL/GenBank/DDBJ whole genome shotgun (WGS) entry which is preliminary data.</text>
</comment>
<dbReference type="SUPFAM" id="SSF53187">
    <property type="entry name" value="Zn-dependent exopeptidases"/>
    <property type="match status" value="1"/>
</dbReference>
<proteinExistence type="inferred from homology"/>
<dbReference type="Gene3D" id="3.40.630.10">
    <property type="entry name" value="Zn peptidases"/>
    <property type="match status" value="1"/>
</dbReference>
<evidence type="ECO:0000256" key="5">
    <source>
        <dbReference type="ARBA" id="ARBA00022801"/>
    </source>
</evidence>
<dbReference type="SMART" id="SM00060">
    <property type="entry name" value="FN3"/>
    <property type="match status" value="1"/>
</dbReference>
<evidence type="ECO:0000256" key="6">
    <source>
        <dbReference type="ARBA" id="ARBA00022833"/>
    </source>
</evidence>
<keyword evidence="4 9" id="KW-0732">Signal</keyword>
<dbReference type="EMBL" id="BAAAGF010000004">
    <property type="protein sequence ID" value="GAA0748577.1"/>
    <property type="molecule type" value="Genomic_DNA"/>
</dbReference>
<dbReference type="Pfam" id="PF00041">
    <property type="entry name" value="fn3"/>
    <property type="match status" value="1"/>
</dbReference>
<keyword evidence="5" id="KW-0378">Hydrolase</keyword>
<dbReference type="Pfam" id="PF20009">
    <property type="entry name" value="GEVED"/>
    <property type="match status" value="1"/>
</dbReference>
<evidence type="ECO:0000313" key="12">
    <source>
        <dbReference type="EMBL" id="GAA0748577.1"/>
    </source>
</evidence>
<dbReference type="InterPro" id="IPR057247">
    <property type="entry name" value="CARBOXYPEPT_ZN_2"/>
</dbReference>
<evidence type="ECO:0000259" key="10">
    <source>
        <dbReference type="PROSITE" id="PS50853"/>
    </source>
</evidence>
<dbReference type="Pfam" id="PF00246">
    <property type="entry name" value="Peptidase_M14"/>
    <property type="match status" value="1"/>
</dbReference>
<protein>
    <recommendedName>
        <fullName evidence="14">Secreted protein (Por secretion system target)</fullName>
    </recommendedName>
</protein>
<accession>A0ABP3V9B7</accession>
<comment type="cofactor">
    <cofactor evidence="1">
        <name>Zn(2+)</name>
        <dbReference type="ChEBI" id="CHEBI:29105"/>
    </cofactor>
</comment>
<name>A0ABP3V9B7_9FLAO</name>
<sequence length="840" mass="93384">MKKTTLLLVTLLCLAGINAKAQTSLEKAEQYLDSKKEVYFDFKIEDVSELQEFTDKLSILNYDPSTKTVYAWANTQQFNLFLERNLSFNVNAVDNEAYGIVMSNQVNTVNSTEGSYPLTFPLTYYPTYADYEAQMYAFATMHPDICELVDIGGTTEGVGGGDKRLLFIKLSDNIATEEAEPKLMYTSSMHGDEITGYPLMLDLIDYFITAYKTPSHPDNARITSLINNSEIWINPMANPDGTYYNSASNTSVANSRRANANNVDLNRNYPDNVAGAHPDGEEYQIETQHFLALAEDNHFVLSANFHGGTEVVNYPFDNTHTDHADSDWFFLVSKEYAVNCQNNSPSGYMDATYSNYQWPGVTEGADWYQVYGGRQDYMNFYKQCKEVTIELSNTKVIPASQLDDHWDYNREALIEYLIQGTYGFQGFVKDAVSNNPVEATVTLVGHDAVGSHTVSSAPFGDYYRPVKSGTYDILFEAPCYQSFTLTNQTISDYQTLVLSDILLTPLTASAPTGLTTTGTDSSSTNASWTASTADDFDIRYRVVGASSWIEVTSVTNPYQISGLDPETTYEFQVRSYCGSNNTSYSTSQQFSTTGVNYCDAEGGDIGDEYISNVTLNSSSNNTQSTTSSGYSDLTSTVFTLDLNSSGNNISVTKYWTGTQYREAVSVWIDFNHNGTFESSEKIMESASSTTTPVSTTFSVPNAPDAKLGTTRMRVIMKYYNSAGNTADDPCETFNYGEVEDYTIDIIDSTLNTNTFNENNVLIYPNPFNSNISIKLNNINTNINLNVYDVSGRSVLDLRDLTPTNNEINLTNLNSLSSGTYFLKITDSETNTSFVKRLVKQ</sequence>
<dbReference type="PRINTS" id="PR00765">
    <property type="entry name" value="CRBOXYPTASEA"/>
</dbReference>
<dbReference type="InterPro" id="IPR008969">
    <property type="entry name" value="CarboxyPept-like_regulatory"/>
</dbReference>
<dbReference type="Proteomes" id="UP001500736">
    <property type="component" value="Unassembled WGS sequence"/>
</dbReference>
<dbReference type="InterPro" id="IPR026444">
    <property type="entry name" value="Secre_tail"/>
</dbReference>